<comment type="similarity">
    <text evidence="2 7">Belongs to the group II decarboxylase family.</text>
</comment>
<dbReference type="eggNOG" id="COG0076">
    <property type="taxonomic scope" value="Bacteria"/>
</dbReference>
<reference evidence="8 9" key="1">
    <citation type="journal article" date="2013" name="Genome Announc.">
        <title>Draft Genome Sequence of Cesiribacter andamanensis Strain AMV16T, Isolated from a Soil Sample from a Mud Volcano in the Andaman Islands, India.</title>
        <authorList>
            <person name="Shivaji S."/>
            <person name="Ara S."/>
            <person name="Begum Z."/>
            <person name="Srinivas T.N."/>
            <person name="Singh A."/>
            <person name="Kumar Pinnaka A."/>
        </authorList>
    </citation>
    <scope>NUCLEOTIDE SEQUENCE [LARGE SCALE GENOMIC DNA]</scope>
    <source>
        <strain evidence="8 9">AMV16</strain>
    </source>
</reference>
<keyword evidence="9" id="KW-1185">Reference proteome</keyword>
<dbReference type="Gene3D" id="3.90.1150.170">
    <property type="match status" value="1"/>
</dbReference>
<dbReference type="EC" id="4.1.1.86" evidence="8"/>
<keyword evidence="5 7" id="KW-0456">Lyase</keyword>
<feature type="modified residue" description="N6-(pyridoxal phosphate)lysine" evidence="6">
    <location>
        <position position="300"/>
    </location>
</feature>
<sequence length="469" mass="52170">MPMNFDFSEESRREIWSFLHQQLEAYYAHTADRPVAPPLEPAAIRNYLHTSFQQALPAEQALRHVLDGLDRYLVHTPHPNYYGLFNPRAAFPGILADTITATYNPQMAAWSHAPFAVEVENLLVQTFGTRFGWQKESCDGVFTSGGAEANLTAVQTALNHVFPHYASKGIRGAEGQPVLYCSAESHHSLLKAARVSGLGLEGVRALPVNERLELMPEQVEAQLEQDLQQGKRPFMLAATMGTTGAGAFDPLGRLAALAKKWGLWLHADAAYGGALALSPQHQYLLQDLHLADSITFDAHKWMSLPMGTSMYLTRHPRILDASFRTTADYMPKEASQLDITDPFTHSIQWSRRFNGLKVYLALLMLGWEGYREVIEQQIRVGQCLKDELQKSGWLLYNDTPLPIACFGKPHFAQNEGAALALSQQLIQSGQAWISVYRIGGINSLRACITNYATTEAHVRETVALLNSLV</sequence>
<dbReference type="STRING" id="1279009.ADICEAN_03584"/>
<dbReference type="Pfam" id="PF00282">
    <property type="entry name" value="Pyridoxal_deC"/>
    <property type="match status" value="1"/>
</dbReference>
<dbReference type="InterPro" id="IPR002129">
    <property type="entry name" value="PyrdxlP-dep_de-COase"/>
</dbReference>
<evidence type="ECO:0000313" key="8">
    <source>
        <dbReference type="EMBL" id="EMR01285.1"/>
    </source>
</evidence>
<dbReference type="SUPFAM" id="SSF53383">
    <property type="entry name" value="PLP-dependent transferases"/>
    <property type="match status" value="1"/>
</dbReference>
<organism evidence="8 9">
    <name type="scientific">Cesiribacter andamanensis AMV16</name>
    <dbReference type="NCBI Taxonomy" id="1279009"/>
    <lineage>
        <taxon>Bacteria</taxon>
        <taxon>Pseudomonadati</taxon>
        <taxon>Bacteroidota</taxon>
        <taxon>Cytophagia</taxon>
        <taxon>Cytophagales</taxon>
        <taxon>Cesiribacteraceae</taxon>
        <taxon>Cesiribacter</taxon>
    </lineage>
</organism>
<dbReference type="PANTHER" id="PTHR45677:SF8">
    <property type="entry name" value="CYSTEINE SULFINIC ACID DECARBOXYLASE"/>
    <property type="match status" value="1"/>
</dbReference>
<dbReference type="Gene3D" id="3.40.640.10">
    <property type="entry name" value="Type I PLP-dependent aspartate aminotransferase-like (Major domain)"/>
    <property type="match status" value="1"/>
</dbReference>
<evidence type="ECO:0000256" key="5">
    <source>
        <dbReference type="ARBA" id="ARBA00023239"/>
    </source>
</evidence>
<accession>M7NHM9</accession>
<dbReference type="GO" id="GO:0019752">
    <property type="term" value="P:carboxylic acid metabolic process"/>
    <property type="evidence" value="ECO:0007669"/>
    <property type="project" value="InterPro"/>
</dbReference>
<evidence type="ECO:0000256" key="3">
    <source>
        <dbReference type="ARBA" id="ARBA00022793"/>
    </source>
</evidence>
<dbReference type="InterPro" id="IPR015424">
    <property type="entry name" value="PyrdxlP-dep_Trfase"/>
</dbReference>
<evidence type="ECO:0000256" key="4">
    <source>
        <dbReference type="ARBA" id="ARBA00022898"/>
    </source>
</evidence>
<dbReference type="PANTHER" id="PTHR45677">
    <property type="entry name" value="GLUTAMATE DECARBOXYLASE-RELATED"/>
    <property type="match status" value="1"/>
</dbReference>
<comment type="cofactor">
    <cofactor evidence="1 6 7">
        <name>pyridoxal 5'-phosphate</name>
        <dbReference type="ChEBI" id="CHEBI:597326"/>
    </cofactor>
</comment>
<dbReference type="AlphaFoldDB" id="M7NHM9"/>
<dbReference type="GO" id="GO:0005737">
    <property type="term" value="C:cytoplasm"/>
    <property type="evidence" value="ECO:0007669"/>
    <property type="project" value="TreeGrafter"/>
</dbReference>
<dbReference type="GO" id="GO:0033983">
    <property type="term" value="F:diaminobutyrate decarboxylase activity"/>
    <property type="evidence" value="ECO:0007669"/>
    <property type="project" value="UniProtKB-EC"/>
</dbReference>
<dbReference type="Proteomes" id="UP000011910">
    <property type="component" value="Unassembled WGS sequence"/>
</dbReference>
<dbReference type="EMBL" id="AODQ01000128">
    <property type="protein sequence ID" value="EMR01285.1"/>
    <property type="molecule type" value="Genomic_DNA"/>
</dbReference>
<comment type="caution">
    <text evidence="8">The sequence shown here is derived from an EMBL/GenBank/DDBJ whole genome shotgun (WGS) entry which is preliminary data.</text>
</comment>
<evidence type="ECO:0000256" key="7">
    <source>
        <dbReference type="RuleBase" id="RU000382"/>
    </source>
</evidence>
<gene>
    <name evidence="8" type="primary">ddc_3</name>
    <name evidence="8" type="ORF">ADICEAN_03584</name>
</gene>
<keyword evidence="3" id="KW-0210">Decarboxylase</keyword>
<proteinExistence type="inferred from homology"/>
<protein>
    <submittedName>
        <fullName evidence="8">L-2,4-diaminobutyrate decarboxylase</fullName>
        <ecNumber evidence="8">4.1.1.86</ecNumber>
    </submittedName>
</protein>
<evidence type="ECO:0000313" key="9">
    <source>
        <dbReference type="Proteomes" id="UP000011910"/>
    </source>
</evidence>
<dbReference type="InterPro" id="IPR015422">
    <property type="entry name" value="PyrdxlP-dep_Trfase_small"/>
</dbReference>
<dbReference type="InterPro" id="IPR015421">
    <property type="entry name" value="PyrdxlP-dep_Trfase_major"/>
</dbReference>
<name>M7NHM9_9BACT</name>
<dbReference type="Gene3D" id="3.90.1150.10">
    <property type="entry name" value="Aspartate Aminotransferase, domain 1"/>
    <property type="match status" value="1"/>
</dbReference>
<evidence type="ECO:0000256" key="1">
    <source>
        <dbReference type="ARBA" id="ARBA00001933"/>
    </source>
</evidence>
<evidence type="ECO:0000256" key="6">
    <source>
        <dbReference type="PIRSR" id="PIRSR602129-50"/>
    </source>
</evidence>
<keyword evidence="4 6" id="KW-0663">Pyridoxal phosphate</keyword>
<evidence type="ECO:0000256" key="2">
    <source>
        <dbReference type="ARBA" id="ARBA00009533"/>
    </source>
</evidence>
<dbReference type="GO" id="GO:0030170">
    <property type="term" value="F:pyridoxal phosphate binding"/>
    <property type="evidence" value="ECO:0007669"/>
    <property type="project" value="InterPro"/>
</dbReference>